<evidence type="ECO:0000256" key="4">
    <source>
        <dbReference type="ARBA" id="ARBA00022723"/>
    </source>
</evidence>
<evidence type="ECO:0000256" key="2">
    <source>
        <dbReference type="ARBA" id="ARBA00001947"/>
    </source>
</evidence>
<evidence type="ECO:0000256" key="6">
    <source>
        <dbReference type="ARBA" id="ARBA00022842"/>
    </source>
</evidence>
<feature type="domain" description="Nudix hydrolase" evidence="8">
    <location>
        <begin position="43"/>
        <end position="164"/>
    </location>
</feature>
<keyword evidence="10" id="KW-1185">Reference proteome</keyword>
<dbReference type="InterPro" id="IPR015797">
    <property type="entry name" value="NUDIX_hydrolase-like_dom_sf"/>
</dbReference>
<comment type="similarity">
    <text evidence="3">Belongs to the Nudix hydrolase family. NudC subfamily.</text>
</comment>
<dbReference type="Proteomes" id="UP000251889">
    <property type="component" value="Unassembled WGS sequence"/>
</dbReference>
<gene>
    <name evidence="9" type="ORF">DQQ10_21815</name>
</gene>
<comment type="catalytic activity">
    <reaction evidence="7">
        <text>a 5'-end NAD(+)-phospho-ribonucleoside in mRNA + H2O = a 5'-end phospho-adenosine-phospho-ribonucleoside in mRNA + beta-nicotinamide D-ribonucleotide + 2 H(+)</text>
        <dbReference type="Rhea" id="RHEA:60876"/>
        <dbReference type="Rhea" id="RHEA-COMP:15698"/>
        <dbReference type="Rhea" id="RHEA-COMP:15719"/>
        <dbReference type="ChEBI" id="CHEBI:14649"/>
        <dbReference type="ChEBI" id="CHEBI:15377"/>
        <dbReference type="ChEBI" id="CHEBI:15378"/>
        <dbReference type="ChEBI" id="CHEBI:144029"/>
        <dbReference type="ChEBI" id="CHEBI:144051"/>
    </reaction>
    <physiologicalReaction direction="left-to-right" evidence="7">
        <dbReference type="Rhea" id="RHEA:60877"/>
    </physiologicalReaction>
</comment>
<dbReference type="Gene3D" id="3.90.79.10">
    <property type="entry name" value="Nucleoside Triphosphate Pyrophosphohydrolase"/>
    <property type="match status" value="1"/>
</dbReference>
<evidence type="ECO:0000259" key="8">
    <source>
        <dbReference type="PROSITE" id="PS51462"/>
    </source>
</evidence>
<sequence length="175" mass="19435">MAASGKHILKFCPKCGKPLVSKSIEGKSRLCCADNDCGYIFWNNPIPVVAMIVETSQGIVLAHNKLAPKGMYSVITGFLESAESPEEAAIRETKEELGLDTDQITFIGMYPFVKTNQLLIAYHIMASGEVMINDELDDFKVVQKDVLHGWRDTNRFEVAQWLQRLSVLADGVSLL</sequence>
<evidence type="ECO:0000256" key="5">
    <source>
        <dbReference type="ARBA" id="ARBA00022801"/>
    </source>
</evidence>
<proteinExistence type="inferred from homology"/>
<dbReference type="RefSeq" id="WP_112749047.1">
    <property type="nucleotide sequence ID" value="NZ_QMFY01000014.1"/>
</dbReference>
<keyword evidence="5" id="KW-0378">Hydrolase</keyword>
<evidence type="ECO:0000256" key="1">
    <source>
        <dbReference type="ARBA" id="ARBA00001946"/>
    </source>
</evidence>
<dbReference type="PROSITE" id="PS51462">
    <property type="entry name" value="NUDIX"/>
    <property type="match status" value="1"/>
</dbReference>
<dbReference type="PROSITE" id="PS00893">
    <property type="entry name" value="NUDIX_BOX"/>
    <property type="match status" value="1"/>
</dbReference>
<dbReference type="EMBL" id="QMFY01000014">
    <property type="protein sequence ID" value="RAV98938.1"/>
    <property type="molecule type" value="Genomic_DNA"/>
</dbReference>
<dbReference type="PANTHER" id="PTHR42904:SF6">
    <property type="entry name" value="NAD-CAPPED RNA HYDROLASE NUDT12"/>
    <property type="match status" value="1"/>
</dbReference>
<dbReference type="GO" id="GO:0006742">
    <property type="term" value="P:NADP+ catabolic process"/>
    <property type="evidence" value="ECO:0007669"/>
    <property type="project" value="TreeGrafter"/>
</dbReference>
<protein>
    <submittedName>
        <fullName evidence="9">ADP-ribose pyrophosphatase</fullName>
    </submittedName>
</protein>
<dbReference type="GO" id="GO:0019677">
    <property type="term" value="P:NAD+ catabolic process"/>
    <property type="evidence" value="ECO:0007669"/>
    <property type="project" value="TreeGrafter"/>
</dbReference>
<dbReference type="InterPro" id="IPR000086">
    <property type="entry name" value="NUDIX_hydrolase_dom"/>
</dbReference>
<evidence type="ECO:0000256" key="3">
    <source>
        <dbReference type="ARBA" id="ARBA00009595"/>
    </source>
</evidence>
<dbReference type="AlphaFoldDB" id="A0A364XWZ1"/>
<dbReference type="SUPFAM" id="SSF55811">
    <property type="entry name" value="Nudix"/>
    <property type="match status" value="1"/>
</dbReference>
<comment type="caution">
    <text evidence="9">The sequence shown here is derived from an EMBL/GenBank/DDBJ whole genome shotgun (WGS) entry which is preliminary data.</text>
</comment>
<evidence type="ECO:0000313" key="9">
    <source>
        <dbReference type="EMBL" id="RAV98938.1"/>
    </source>
</evidence>
<comment type="cofactor">
    <cofactor evidence="1">
        <name>Mg(2+)</name>
        <dbReference type="ChEBI" id="CHEBI:18420"/>
    </cofactor>
</comment>
<dbReference type="InterPro" id="IPR020084">
    <property type="entry name" value="NUDIX_hydrolase_CS"/>
</dbReference>
<keyword evidence="4" id="KW-0479">Metal-binding</keyword>
<dbReference type="GO" id="GO:0035529">
    <property type="term" value="F:NADH pyrophosphatase activity"/>
    <property type="evidence" value="ECO:0007669"/>
    <property type="project" value="TreeGrafter"/>
</dbReference>
<dbReference type="OrthoDB" id="9787476at2"/>
<dbReference type="GO" id="GO:0046872">
    <property type="term" value="F:metal ion binding"/>
    <property type="evidence" value="ECO:0007669"/>
    <property type="project" value="UniProtKB-KW"/>
</dbReference>
<evidence type="ECO:0000313" key="10">
    <source>
        <dbReference type="Proteomes" id="UP000251889"/>
    </source>
</evidence>
<name>A0A364XWZ1_9BACT</name>
<evidence type="ECO:0000256" key="7">
    <source>
        <dbReference type="ARBA" id="ARBA00023679"/>
    </source>
</evidence>
<dbReference type="PANTHER" id="PTHR42904">
    <property type="entry name" value="NUDIX HYDROLASE, NUDC SUBFAMILY"/>
    <property type="match status" value="1"/>
</dbReference>
<dbReference type="Pfam" id="PF00293">
    <property type="entry name" value="NUDIX"/>
    <property type="match status" value="1"/>
</dbReference>
<reference evidence="9 10" key="1">
    <citation type="submission" date="2018-06" db="EMBL/GenBank/DDBJ databases">
        <title>Chryseolinea flavus sp. nov., a member of the phylum Bacteroidetes isolated from soil.</title>
        <authorList>
            <person name="Li Y."/>
            <person name="Wang J."/>
        </authorList>
    </citation>
    <scope>NUCLEOTIDE SEQUENCE [LARGE SCALE GENOMIC DNA]</scope>
    <source>
        <strain evidence="9 10">SDU1-6</strain>
    </source>
</reference>
<comment type="cofactor">
    <cofactor evidence="2">
        <name>Zn(2+)</name>
        <dbReference type="ChEBI" id="CHEBI:29105"/>
    </cofactor>
</comment>
<dbReference type="GO" id="GO:0005829">
    <property type="term" value="C:cytosol"/>
    <property type="evidence" value="ECO:0007669"/>
    <property type="project" value="TreeGrafter"/>
</dbReference>
<dbReference type="InterPro" id="IPR050241">
    <property type="entry name" value="NAD-cap_RNA_hydrolase_NudC"/>
</dbReference>
<organism evidence="9 10">
    <name type="scientific">Pseudochryseolinea flava</name>
    <dbReference type="NCBI Taxonomy" id="2059302"/>
    <lineage>
        <taxon>Bacteria</taxon>
        <taxon>Pseudomonadati</taxon>
        <taxon>Bacteroidota</taxon>
        <taxon>Cytophagia</taxon>
        <taxon>Cytophagales</taxon>
        <taxon>Fulvivirgaceae</taxon>
        <taxon>Pseudochryseolinea</taxon>
    </lineage>
</organism>
<accession>A0A364XWZ1</accession>
<keyword evidence="6" id="KW-0460">Magnesium</keyword>